<dbReference type="Pfam" id="PF14258">
    <property type="entry name" value="DUF4350"/>
    <property type="match status" value="1"/>
</dbReference>
<dbReference type="STRING" id="419940.SAMN05421824_2450"/>
<keyword evidence="1" id="KW-1133">Transmembrane helix</keyword>
<dbReference type="RefSeq" id="WP_092579932.1">
    <property type="nucleotide sequence ID" value="NZ_FOFN01000003.1"/>
</dbReference>
<dbReference type="AlphaFoldDB" id="A0A1H9JB08"/>
<protein>
    <recommendedName>
        <fullName evidence="2">DUF4350 domain-containing protein</fullName>
    </recommendedName>
</protein>
<reference evidence="3 4" key="1">
    <citation type="submission" date="2016-10" db="EMBL/GenBank/DDBJ databases">
        <authorList>
            <person name="de Groot N.N."/>
        </authorList>
    </citation>
    <scope>NUCLEOTIDE SEQUENCE [LARGE SCALE GENOMIC DNA]</scope>
    <source>
        <strain evidence="3 4">DSM 21035</strain>
    </source>
</reference>
<keyword evidence="1" id="KW-0812">Transmembrane</keyword>
<evidence type="ECO:0000313" key="3">
    <source>
        <dbReference type="EMBL" id="SEQ83909.1"/>
    </source>
</evidence>
<organism evidence="3 4">
    <name type="scientific">Hyunsoonleella jejuensis</name>
    <dbReference type="NCBI Taxonomy" id="419940"/>
    <lineage>
        <taxon>Bacteria</taxon>
        <taxon>Pseudomonadati</taxon>
        <taxon>Bacteroidota</taxon>
        <taxon>Flavobacteriia</taxon>
        <taxon>Flavobacteriales</taxon>
        <taxon>Flavobacteriaceae</taxon>
    </lineage>
</organism>
<evidence type="ECO:0000256" key="1">
    <source>
        <dbReference type="SAM" id="Phobius"/>
    </source>
</evidence>
<evidence type="ECO:0000259" key="2">
    <source>
        <dbReference type="Pfam" id="PF14258"/>
    </source>
</evidence>
<dbReference type="EMBL" id="FOFN01000003">
    <property type="protein sequence ID" value="SEQ83909.1"/>
    <property type="molecule type" value="Genomic_DNA"/>
</dbReference>
<sequence>MKKLLPVIVVIVALIVVAALTFGIKRTKTVDWEESFNEKSNKPYGTSVFYKELPNLFKNYKVRTVYHQPSSYLTANSEYGYGDHEAKGNYIIIGNSDYLSEFSVDKLLGFVDAGNTLFISDYYYAQRLHDTLGVDVDFEYNLKNDSITSLSFQNKNLNTVNIDKNEGDYYFSRFDSINHTILGYAETDKKRVNFIKIPFGNGQILLHTEPKAFTNYHILKGNRYRYVEDVLSYIPDDDVYFDSYAKRQTAYGDAEEESNLSWFLEQLSFRWAWYTALIFLLLFMIFNAKRRQRIIRIIKPLQNTTLAFVKTISNLYIETNDYKNLIDKKITYFLEKVRTDFNMDTSTLDDAFIKKLARKAGKKNKDVTQLITYIKWLRTKDELSEESLLKLNTFIEAFYSQ</sequence>
<keyword evidence="4" id="KW-1185">Reference proteome</keyword>
<name>A0A1H9JB08_9FLAO</name>
<keyword evidence="1" id="KW-0472">Membrane</keyword>
<feature type="domain" description="DUF4350" evidence="2">
    <location>
        <begin position="40"/>
        <end position="228"/>
    </location>
</feature>
<evidence type="ECO:0000313" key="4">
    <source>
        <dbReference type="Proteomes" id="UP000198999"/>
    </source>
</evidence>
<accession>A0A1H9JB08</accession>
<feature type="transmembrane region" description="Helical" evidence="1">
    <location>
        <begin position="271"/>
        <end position="288"/>
    </location>
</feature>
<gene>
    <name evidence="3" type="ORF">SAMN05421824_2450</name>
</gene>
<dbReference type="Proteomes" id="UP000198999">
    <property type="component" value="Unassembled WGS sequence"/>
</dbReference>
<dbReference type="InterPro" id="IPR025646">
    <property type="entry name" value="DUF4350"/>
</dbReference>
<dbReference type="OrthoDB" id="1111222at2"/>
<proteinExistence type="predicted"/>